<dbReference type="InterPro" id="IPR006474">
    <property type="entry name" value="Helicase_Cas3_CRISPR-ass_core"/>
</dbReference>
<sequence length="752" mass="82242">MYYAHSLETGGDKTRWQPAADHAFATGHLAAGFAQSFGAEKAARLAGLLHDLGKYCRAFQARLEGAPERVDHATAGAITVRALLAGSSDRWDRTLGEILSYVIAGHHGGLPDWQGLADRLKADLSGLDPVWRDEIAVAPQGLAPSLTPHPSKERLPFQLAFLGRMIFSCLVDADFKDTEAFYEREAGTRSDRLWPLLPAIIDRLIARFNDHMATKAPLAGEPVSAVTLLRQDVLAQARARAAMSEGLFTLTVPTGGGKTLASLGFALDHAKRHGLERIIFAIPFTSILDQTAAVFRDVLGEGVILEHHSAIEAEEKARREPPQQRDKLRLAMEDWAAPLILTTTVQLFESLFANRPARCRKLHSIARSVIVLDEAQTLPLPLLKPCVAAIDELTRNYKASVVLCTATQPALDRRRFAAGDDMGLDLAGRELAPDPGALAARLVRVTLRQAGVLSDEDVVTDLADPPQALVIVNTRKHALALYRRAVEAGLEGVVHLSTRHYGAHRRAILDDVRQRLDRGLPCRLIATSLVEAGVDVDFPRVWRAEGGLDQIAQAAGRCNREGRRPVEDSIVTVFRAADHKPPAAVAQLAAAYGRIAQNHANPFSPAALEDYFREVYWSKGPGLDEHKILKAFAWDRSGGTLNYKRVAEDFRMIDSGMAPVIIGRDAQARAALALLGRPDARAGQVARLLQPYLVQVPPPARMALITNGHVRFAEERSFGDQFAVLTADSLYRDDTGLLWEDAGYLDLEQSIF</sequence>
<dbReference type="GO" id="GO:0051607">
    <property type="term" value="P:defense response to virus"/>
    <property type="evidence" value="ECO:0007669"/>
    <property type="project" value="UniProtKB-KW"/>
</dbReference>
<dbReference type="PATRIC" id="fig|269796.9.peg.881"/>
<dbReference type="GO" id="GO:0046872">
    <property type="term" value="F:metal ion binding"/>
    <property type="evidence" value="ECO:0007669"/>
    <property type="project" value="UniProtKB-KW"/>
</dbReference>
<evidence type="ECO:0000256" key="3">
    <source>
        <dbReference type="ARBA" id="ARBA00022722"/>
    </source>
</evidence>
<keyword evidence="5" id="KW-0547">Nucleotide-binding</keyword>
<keyword evidence="8" id="KW-0067">ATP-binding</keyword>
<dbReference type="HOGENOM" id="CLU_010123_0_0_5"/>
<dbReference type="InterPro" id="IPR027417">
    <property type="entry name" value="P-loop_NTPase"/>
</dbReference>
<evidence type="ECO:0000256" key="8">
    <source>
        <dbReference type="ARBA" id="ARBA00022840"/>
    </source>
</evidence>
<dbReference type="STRING" id="269796.Rru_A0828"/>
<dbReference type="SUPFAM" id="SSF109604">
    <property type="entry name" value="HD-domain/PDEase-like"/>
    <property type="match status" value="1"/>
</dbReference>
<dbReference type="GO" id="GO:0016787">
    <property type="term" value="F:hydrolase activity"/>
    <property type="evidence" value="ECO:0007669"/>
    <property type="project" value="UniProtKB-KW"/>
</dbReference>
<dbReference type="NCBIfam" id="TIGR01596">
    <property type="entry name" value="cas3_HD"/>
    <property type="match status" value="1"/>
</dbReference>
<keyword evidence="13" id="KW-1185">Reference proteome</keyword>
<keyword evidence="9" id="KW-0051">Antiviral defense</keyword>
<protein>
    <submittedName>
        <fullName evidence="12">CRISPR-associated helicase, Cas3 family</fullName>
    </submittedName>
</protein>
<dbReference type="GO" id="GO:0003676">
    <property type="term" value="F:nucleic acid binding"/>
    <property type="evidence" value="ECO:0007669"/>
    <property type="project" value="InterPro"/>
</dbReference>
<name>Q2RW66_RHORT</name>
<evidence type="ECO:0000259" key="10">
    <source>
        <dbReference type="PROSITE" id="PS51192"/>
    </source>
</evidence>
<dbReference type="KEGG" id="rru:Rru_A0828"/>
<dbReference type="CDD" id="cd17930">
    <property type="entry name" value="DEXHc_cas3"/>
    <property type="match status" value="1"/>
</dbReference>
<comment type="similarity">
    <text evidence="2">In the central section; belongs to the CRISPR-associated helicase Cas3 family.</text>
</comment>
<dbReference type="PROSITE" id="PS51192">
    <property type="entry name" value="HELICASE_ATP_BIND_1"/>
    <property type="match status" value="1"/>
</dbReference>
<feature type="domain" description="HD Cas3-type" evidence="11">
    <location>
        <begin position="12"/>
        <end position="176"/>
    </location>
</feature>
<evidence type="ECO:0000256" key="7">
    <source>
        <dbReference type="ARBA" id="ARBA00022806"/>
    </source>
</evidence>
<dbReference type="CDD" id="cd09641">
    <property type="entry name" value="Cas3''_I"/>
    <property type="match status" value="1"/>
</dbReference>
<dbReference type="RefSeq" id="WP_011388583.1">
    <property type="nucleotide sequence ID" value="NC_007643.1"/>
</dbReference>
<keyword evidence="3" id="KW-0540">Nuclease</keyword>
<evidence type="ECO:0000313" key="12">
    <source>
        <dbReference type="EMBL" id="ABC21629.1"/>
    </source>
</evidence>
<comment type="similarity">
    <text evidence="1">In the N-terminal section; belongs to the CRISPR-associated nuclease Cas3-HD family.</text>
</comment>
<evidence type="ECO:0000256" key="5">
    <source>
        <dbReference type="ARBA" id="ARBA00022741"/>
    </source>
</evidence>
<dbReference type="Pfam" id="PF22590">
    <property type="entry name" value="Cas3-like_C_2"/>
    <property type="match status" value="1"/>
</dbReference>
<gene>
    <name evidence="12" type="ordered locus">Rru_A0828</name>
</gene>
<evidence type="ECO:0000259" key="11">
    <source>
        <dbReference type="PROSITE" id="PS51643"/>
    </source>
</evidence>
<dbReference type="SMART" id="SM00487">
    <property type="entry name" value="DEXDc"/>
    <property type="match status" value="1"/>
</dbReference>
<dbReference type="Gene3D" id="3.40.50.300">
    <property type="entry name" value="P-loop containing nucleotide triphosphate hydrolases"/>
    <property type="match status" value="2"/>
</dbReference>
<dbReference type="InterPro" id="IPR038257">
    <property type="entry name" value="CRISPR-assoc_Cas3_HD_sf"/>
</dbReference>
<keyword evidence="6" id="KW-0378">Hydrolase</keyword>
<evidence type="ECO:0000256" key="4">
    <source>
        <dbReference type="ARBA" id="ARBA00022723"/>
    </source>
</evidence>
<dbReference type="NCBIfam" id="TIGR01587">
    <property type="entry name" value="cas3_core"/>
    <property type="match status" value="1"/>
</dbReference>
<dbReference type="SUPFAM" id="SSF52540">
    <property type="entry name" value="P-loop containing nucleoside triphosphate hydrolases"/>
    <property type="match status" value="1"/>
</dbReference>
<dbReference type="Pfam" id="PF00270">
    <property type="entry name" value="DEAD"/>
    <property type="match status" value="1"/>
</dbReference>
<dbReference type="eggNOG" id="COG1203">
    <property type="taxonomic scope" value="Bacteria"/>
</dbReference>
<evidence type="ECO:0000313" key="13">
    <source>
        <dbReference type="Proteomes" id="UP000001929"/>
    </source>
</evidence>
<keyword evidence="7" id="KW-0347">Helicase</keyword>
<reference evidence="12 13" key="1">
    <citation type="journal article" date="2011" name="Stand. Genomic Sci.">
        <title>Complete genome sequence of Rhodospirillum rubrum type strain (S1).</title>
        <authorList>
            <person name="Munk A.C."/>
            <person name="Copeland A."/>
            <person name="Lucas S."/>
            <person name="Lapidus A."/>
            <person name="Del Rio T.G."/>
            <person name="Barry K."/>
            <person name="Detter J.C."/>
            <person name="Hammon N."/>
            <person name="Israni S."/>
            <person name="Pitluck S."/>
            <person name="Brettin T."/>
            <person name="Bruce D."/>
            <person name="Han C."/>
            <person name="Tapia R."/>
            <person name="Gilna P."/>
            <person name="Schmutz J."/>
            <person name="Larimer F."/>
            <person name="Land M."/>
            <person name="Kyrpides N.C."/>
            <person name="Mavromatis K."/>
            <person name="Richardson P."/>
            <person name="Rohde M."/>
            <person name="Goker M."/>
            <person name="Klenk H.P."/>
            <person name="Zhang Y."/>
            <person name="Roberts G.P."/>
            <person name="Reslewic S."/>
            <person name="Schwartz D.C."/>
        </authorList>
    </citation>
    <scope>NUCLEOTIDE SEQUENCE [LARGE SCALE GENOMIC DNA]</scope>
    <source>
        <strain evidence="13">ATCC 11170 / ATH 1.1.1 / DSM 467 / LMG 4362 / NCIMB 8255 / S1</strain>
    </source>
</reference>
<dbReference type="GO" id="GO:0005524">
    <property type="term" value="F:ATP binding"/>
    <property type="evidence" value="ECO:0007669"/>
    <property type="project" value="UniProtKB-KW"/>
</dbReference>
<proteinExistence type="inferred from homology"/>
<accession>Q2RW66</accession>
<dbReference type="PhylomeDB" id="Q2RW66"/>
<dbReference type="InterPro" id="IPR006674">
    <property type="entry name" value="HD_domain"/>
</dbReference>
<dbReference type="PROSITE" id="PS51643">
    <property type="entry name" value="HD_CAS3"/>
    <property type="match status" value="1"/>
</dbReference>
<dbReference type="InterPro" id="IPR014001">
    <property type="entry name" value="Helicase_ATP-bd"/>
</dbReference>
<evidence type="ECO:0000256" key="1">
    <source>
        <dbReference type="ARBA" id="ARBA00006847"/>
    </source>
</evidence>
<dbReference type="GO" id="GO:0004518">
    <property type="term" value="F:nuclease activity"/>
    <property type="evidence" value="ECO:0007669"/>
    <property type="project" value="UniProtKB-KW"/>
</dbReference>
<organism evidence="12 13">
    <name type="scientific">Rhodospirillum rubrum (strain ATCC 11170 / ATH 1.1.1 / DSM 467 / LMG 4362 / NCIMB 8255 / S1)</name>
    <dbReference type="NCBI Taxonomy" id="269796"/>
    <lineage>
        <taxon>Bacteria</taxon>
        <taxon>Pseudomonadati</taxon>
        <taxon>Pseudomonadota</taxon>
        <taxon>Alphaproteobacteria</taxon>
        <taxon>Rhodospirillales</taxon>
        <taxon>Rhodospirillaceae</taxon>
        <taxon>Rhodospirillum</taxon>
    </lineage>
</organism>
<dbReference type="GO" id="GO:0004386">
    <property type="term" value="F:helicase activity"/>
    <property type="evidence" value="ECO:0007669"/>
    <property type="project" value="UniProtKB-KW"/>
</dbReference>
<dbReference type="Proteomes" id="UP000001929">
    <property type="component" value="Chromosome"/>
</dbReference>
<dbReference type="EnsemblBacteria" id="ABC21629">
    <property type="protein sequence ID" value="ABC21629"/>
    <property type="gene ID" value="Rru_A0828"/>
</dbReference>
<evidence type="ECO:0000256" key="2">
    <source>
        <dbReference type="ARBA" id="ARBA00009046"/>
    </source>
</evidence>
<dbReference type="InterPro" id="IPR011545">
    <property type="entry name" value="DEAD/DEAH_box_helicase_dom"/>
</dbReference>
<dbReference type="EMBL" id="CP000230">
    <property type="protein sequence ID" value="ABC21629.1"/>
    <property type="molecule type" value="Genomic_DNA"/>
</dbReference>
<keyword evidence="4" id="KW-0479">Metal-binding</keyword>
<dbReference type="AlphaFoldDB" id="Q2RW66"/>
<evidence type="ECO:0000256" key="9">
    <source>
        <dbReference type="ARBA" id="ARBA00023118"/>
    </source>
</evidence>
<evidence type="ECO:0000256" key="6">
    <source>
        <dbReference type="ARBA" id="ARBA00022801"/>
    </source>
</evidence>
<dbReference type="Gene3D" id="1.10.3210.30">
    <property type="match status" value="1"/>
</dbReference>
<feature type="domain" description="Helicase ATP-binding" evidence="10">
    <location>
        <begin position="239"/>
        <end position="426"/>
    </location>
</feature>
<dbReference type="InterPro" id="IPR006483">
    <property type="entry name" value="CRISPR-assoc_Cas3_HD"/>
</dbReference>
<dbReference type="Pfam" id="PF01966">
    <property type="entry name" value="HD"/>
    <property type="match status" value="1"/>
</dbReference>
<dbReference type="InterPro" id="IPR054712">
    <property type="entry name" value="Cas3-like_dom"/>
</dbReference>